<reference evidence="2 3" key="1">
    <citation type="submission" date="2015-03" db="EMBL/GenBank/DDBJ databases">
        <title>Genome sequencing of Methylobacterium variabile DSM 16961.</title>
        <authorList>
            <person name="Chaudhry V."/>
            <person name="Patil P.B."/>
        </authorList>
    </citation>
    <scope>NUCLEOTIDE SEQUENCE [LARGE SCALE GENOMIC DNA]</scope>
    <source>
        <strain evidence="2 3">DSM 16961</strain>
    </source>
</reference>
<dbReference type="OrthoDB" id="5297034at2"/>
<protein>
    <submittedName>
        <fullName evidence="2">Membrane protein</fullName>
    </submittedName>
</protein>
<accession>A0A0J6TA09</accession>
<feature type="transmembrane region" description="Helical" evidence="1">
    <location>
        <begin position="21"/>
        <end position="42"/>
    </location>
</feature>
<evidence type="ECO:0000313" key="3">
    <source>
        <dbReference type="Proteomes" id="UP000035955"/>
    </source>
</evidence>
<keyword evidence="1" id="KW-1133">Transmembrane helix</keyword>
<dbReference type="EMBL" id="LABY01000013">
    <property type="protein sequence ID" value="KMO42737.1"/>
    <property type="molecule type" value="Genomic_DNA"/>
</dbReference>
<dbReference type="InterPro" id="IPR052959">
    <property type="entry name" value="Inner_membrane_assoc"/>
</dbReference>
<dbReference type="RefSeq" id="WP_048442496.1">
    <property type="nucleotide sequence ID" value="NZ_LABY01000013.1"/>
</dbReference>
<keyword evidence="3" id="KW-1185">Reference proteome</keyword>
<dbReference type="GO" id="GO:0005886">
    <property type="term" value="C:plasma membrane"/>
    <property type="evidence" value="ECO:0007669"/>
    <property type="project" value="TreeGrafter"/>
</dbReference>
<evidence type="ECO:0000256" key="1">
    <source>
        <dbReference type="SAM" id="Phobius"/>
    </source>
</evidence>
<dbReference type="Proteomes" id="UP000035955">
    <property type="component" value="Unassembled WGS sequence"/>
</dbReference>
<gene>
    <name evidence="2" type="ORF">VQ02_02090</name>
</gene>
<dbReference type="PANTHER" id="PTHR38598">
    <property type="entry name" value="INNER MEMBRANE PROTEIN YJCH"/>
    <property type="match status" value="1"/>
</dbReference>
<dbReference type="PANTHER" id="PTHR38598:SF1">
    <property type="entry name" value="INNER MEMBRANE PROTEIN YJCH"/>
    <property type="match status" value="1"/>
</dbReference>
<name>A0A0J6TA09_9HYPH</name>
<dbReference type="AlphaFoldDB" id="A0A0J6TA09"/>
<feature type="transmembrane region" description="Helical" evidence="1">
    <location>
        <begin position="62"/>
        <end position="85"/>
    </location>
</feature>
<dbReference type="Pfam" id="PF04341">
    <property type="entry name" value="DUF485"/>
    <property type="match status" value="1"/>
</dbReference>
<dbReference type="InterPro" id="IPR007436">
    <property type="entry name" value="DUF485"/>
</dbReference>
<comment type="caution">
    <text evidence="2">The sequence shown here is derived from an EMBL/GenBank/DDBJ whole genome shotgun (WGS) entry which is preliminary data.</text>
</comment>
<evidence type="ECO:0000313" key="2">
    <source>
        <dbReference type="EMBL" id="KMO42737.1"/>
    </source>
</evidence>
<sequence>MEIERIEGHPAFRRLAFERSCLGRVLATVMAGAYFAYILTIAFRPGALGRPVAEGATTTWGIVAGAGLLALGFVLTAIYVAVANIRLDALSDRLREDLR</sequence>
<dbReference type="PATRIC" id="fig|298794.3.peg.926"/>
<organism evidence="2 3">
    <name type="scientific">Methylobacterium variabile</name>
    <dbReference type="NCBI Taxonomy" id="298794"/>
    <lineage>
        <taxon>Bacteria</taxon>
        <taxon>Pseudomonadati</taxon>
        <taxon>Pseudomonadota</taxon>
        <taxon>Alphaproteobacteria</taxon>
        <taxon>Hyphomicrobiales</taxon>
        <taxon>Methylobacteriaceae</taxon>
        <taxon>Methylobacterium</taxon>
    </lineage>
</organism>
<keyword evidence="1" id="KW-0472">Membrane</keyword>
<keyword evidence="1" id="KW-0812">Transmembrane</keyword>
<proteinExistence type="predicted"/>